<protein>
    <submittedName>
        <fullName evidence="3">Uncharacterized protein</fullName>
    </submittedName>
</protein>
<sequence>MKTESYHDLHDSNPVKIELFDLHPSERNYNNIDCCYEKLKEKLRKARKLQAFSMNFDSVYIFKGYNACKFRNPCDVKISHNCQCILISEFSNSNILVFDLLSKEYRMRIPTPGMPMYLAIEENYDGCNKDALYFDCNSTKIVYKYNLNALLDLLGMPKKDDEYNSALLWESCSFENPRAIALYNSESTYSTYKNLYVCNYGGHFVSMLRSDSGQLVQKIDLYIRSPYGIVAISENEIVVSDFTDNFVRVWRYQSDNGRWQQVVTIGSVGEAHCQIRWPQGVAFDQASKNIIVCDSGNSRLQIFSKDGTFLKLFEFSSRNHCPDGLCVNNHTGELLVSDYNENLVHIFK</sequence>
<evidence type="ECO:0000313" key="4">
    <source>
        <dbReference type="Proteomes" id="UP000444721"/>
    </source>
</evidence>
<dbReference type="GO" id="GO:0061630">
    <property type="term" value="F:ubiquitin protein ligase activity"/>
    <property type="evidence" value="ECO:0007669"/>
    <property type="project" value="TreeGrafter"/>
</dbReference>
<dbReference type="PANTHER" id="PTHR24104:SF25">
    <property type="entry name" value="PROTEIN LIN-41"/>
    <property type="match status" value="1"/>
</dbReference>
<dbReference type="GeneID" id="68113703"/>
<dbReference type="Proteomes" id="UP000444721">
    <property type="component" value="Unassembled WGS sequence"/>
</dbReference>
<evidence type="ECO:0000256" key="1">
    <source>
        <dbReference type="ARBA" id="ARBA00022737"/>
    </source>
</evidence>
<comment type="caution">
    <text evidence="3">The sequence shown here is derived from an EMBL/GenBank/DDBJ whole genome shotgun (WGS) entry which is preliminary data.</text>
</comment>
<dbReference type="SUPFAM" id="SSF101898">
    <property type="entry name" value="NHL repeat"/>
    <property type="match status" value="1"/>
</dbReference>
<dbReference type="OrthoDB" id="27136at2759"/>
<dbReference type="InterPro" id="IPR001258">
    <property type="entry name" value="NHL_repeat"/>
</dbReference>
<dbReference type="AlphaFoldDB" id="A0A6A5B7X9"/>
<dbReference type="VEuPathDB" id="AmoebaDB:NF0082770"/>
<dbReference type="InterPro" id="IPR011042">
    <property type="entry name" value="6-blade_b-propeller_TolB-like"/>
</dbReference>
<dbReference type="VEuPathDB" id="AmoebaDB:FDP41_006485"/>
<dbReference type="Pfam" id="PF01436">
    <property type="entry name" value="NHL"/>
    <property type="match status" value="1"/>
</dbReference>
<dbReference type="GO" id="GO:0000209">
    <property type="term" value="P:protein polyubiquitination"/>
    <property type="evidence" value="ECO:0007669"/>
    <property type="project" value="TreeGrafter"/>
</dbReference>
<keyword evidence="4" id="KW-1185">Reference proteome</keyword>
<accession>A0A6A5B7X9</accession>
<dbReference type="PROSITE" id="PS51125">
    <property type="entry name" value="NHL"/>
    <property type="match status" value="1"/>
</dbReference>
<dbReference type="RefSeq" id="XP_044559166.1">
    <property type="nucleotide sequence ID" value="XM_044710125.1"/>
</dbReference>
<dbReference type="PANTHER" id="PTHR24104">
    <property type="entry name" value="E3 UBIQUITIN-PROTEIN LIGASE NHLRC1-RELATED"/>
    <property type="match status" value="1"/>
</dbReference>
<proteinExistence type="predicted"/>
<dbReference type="Gene3D" id="2.120.10.30">
    <property type="entry name" value="TolB, C-terminal domain"/>
    <property type="match status" value="2"/>
</dbReference>
<dbReference type="OMA" id="CILISEF"/>
<dbReference type="EMBL" id="VFQX01000052">
    <property type="protein sequence ID" value="KAF0974453.1"/>
    <property type="molecule type" value="Genomic_DNA"/>
</dbReference>
<organism evidence="3 4">
    <name type="scientific">Naegleria fowleri</name>
    <name type="common">Brain eating amoeba</name>
    <dbReference type="NCBI Taxonomy" id="5763"/>
    <lineage>
        <taxon>Eukaryota</taxon>
        <taxon>Discoba</taxon>
        <taxon>Heterolobosea</taxon>
        <taxon>Tetramitia</taxon>
        <taxon>Eutetramitia</taxon>
        <taxon>Vahlkampfiidae</taxon>
        <taxon>Naegleria</taxon>
    </lineage>
</organism>
<evidence type="ECO:0000256" key="2">
    <source>
        <dbReference type="PROSITE-ProRule" id="PRU00504"/>
    </source>
</evidence>
<keyword evidence="1" id="KW-0677">Repeat</keyword>
<dbReference type="GO" id="GO:0008270">
    <property type="term" value="F:zinc ion binding"/>
    <property type="evidence" value="ECO:0007669"/>
    <property type="project" value="UniProtKB-KW"/>
</dbReference>
<reference evidence="3 4" key="1">
    <citation type="journal article" date="2019" name="Sci. Rep.">
        <title>Nanopore sequencing improves the draft genome of the human pathogenic amoeba Naegleria fowleri.</title>
        <authorList>
            <person name="Liechti N."/>
            <person name="Schurch N."/>
            <person name="Bruggmann R."/>
            <person name="Wittwer M."/>
        </authorList>
    </citation>
    <scope>NUCLEOTIDE SEQUENCE [LARGE SCALE GENOMIC DNA]</scope>
    <source>
        <strain evidence="3 4">ATCC 30894</strain>
    </source>
</reference>
<evidence type="ECO:0000313" key="3">
    <source>
        <dbReference type="EMBL" id="KAF0974453.1"/>
    </source>
</evidence>
<dbReference type="GO" id="GO:0043161">
    <property type="term" value="P:proteasome-mediated ubiquitin-dependent protein catabolic process"/>
    <property type="evidence" value="ECO:0007669"/>
    <property type="project" value="TreeGrafter"/>
</dbReference>
<name>A0A6A5B7X9_NAEFO</name>
<dbReference type="VEuPathDB" id="AmoebaDB:NfTy_089600"/>
<dbReference type="InterPro" id="IPR050952">
    <property type="entry name" value="TRIM-NHL_E3_ligases"/>
</dbReference>
<feature type="repeat" description="NHL" evidence="2">
    <location>
        <begin position="274"/>
        <end position="306"/>
    </location>
</feature>
<gene>
    <name evidence="3" type="ORF">FDP41_006485</name>
</gene>